<dbReference type="Pfam" id="PF17820">
    <property type="entry name" value="PDZ_6"/>
    <property type="match status" value="1"/>
</dbReference>
<organism evidence="2 3">
    <name type="scientific">Azorhizophilus paspali</name>
    <name type="common">Azotobacter paspali</name>
    <dbReference type="NCBI Taxonomy" id="69963"/>
    <lineage>
        <taxon>Bacteria</taxon>
        <taxon>Pseudomonadati</taxon>
        <taxon>Pseudomonadota</taxon>
        <taxon>Gammaproteobacteria</taxon>
        <taxon>Pseudomonadales</taxon>
        <taxon>Pseudomonadaceae</taxon>
        <taxon>Azorhizophilus</taxon>
    </lineage>
</organism>
<dbReference type="PROSITE" id="PS50106">
    <property type="entry name" value="PDZ"/>
    <property type="match status" value="1"/>
</dbReference>
<dbReference type="Pfam" id="PF03572">
    <property type="entry name" value="Peptidase_S41"/>
    <property type="match status" value="1"/>
</dbReference>
<feature type="domain" description="PDZ" evidence="1">
    <location>
        <begin position="102"/>
        <end position="186"/>
    </location>
</feature>
<dbReference type="PANTHER" id="PTHR32060:SF22">
    <property type="entry name" value="CARBOXYL-TERMINAL-PROCESSING PEPTIDASE 3, CHLOROPLASTIC"/>
    <property type="match status" value="1"/>
</dbReference>
<dbReference type="InterPro" id="IPR036034">
    <property type="entry name" value="PDZ_sf"/>
</dbReference>
<dbReference type="SUPFAM" id="SSF50156">
    <property type="entry name" value="PDZ domain-like"/>
    <property type="match status" value="1"/>
</dbReference>
<dbReference type="PANTHER" id="PTHR32060">
    <property type="entry name" value="TAIL-SPECIFIC PROTEASE"/>
    <property type="match status" value="1"/>
</dbReference>
<reference evidence="2 3" key="1">
    <citation type="submission" date="2024-09" db="EMBL/GenBank/DDBJ databases">
        <authorList>
            <person name="Sun Q."/>
            <person name="Mori K."/>
        </authorList>
    </citation>
    <scope>NUCLEOTIDE SEQUENCE [LARGE SCALE GENOMIC DNA]</scope>
    <source>
        <strain evidence="2 3">NCAIM B.01794</strain>
    </source>
</reference>
<sequence>MRVALGILLVVSSCARAEESPSAIFDQFWRVAKEKVYPHDLVDVHFTDAQYQRLHEQASSMANVYELTPLINRLLSALHVSHTQFYDDQTIDFYLFRSMFDTRDIAKPEVNHIGAQFMVDDGQYIVREVLNGYPAERAGLRRGDRLLKANNADFHPYRSFNPEGHDVRLLVQRNEEVMTIVVSAVRENPNQSFERAISNSIRTYEKDGRRVGYVRLWSGTHKDILKTFHDGVTERLGKADAIVLDLRGGFGGAWYDYLDLFFADRKDYFSFSIINRKETLQHKAEPQINKWHFDGPMVVLVNEGTRSGKEALAYQFKKTGRALLLGTTTQGAFSLGEAIFNDRDKPYFLLLSSAELRLDGNKIEGVGISPDVQVEYDLNESSPVDPQLEAAVQAAFARVPLPGRLNAIPVPPR</sequence>
<protein>
    <submittedName>
        <fullName evidence="2">S41 family peptidase</fullName>
    </submittedName>
</protein>
<dbReference type="InterPro" id="IPR005151">
    <property type="entry name" value="Tail-specific_protease"/>
</dbReference>
<dbReference type="RefSeq" id="WP_377968951.1">
    <property type="nucleotide sequence ID" value="NZ_CP171449.1"/>
</dbReference>
<evidence type="ECO:0000313" key="3">
    <source>
        <dbReference type="Proteomes" id="UP001589891"/>
    </source>
</evidence>
<keyword evidence="3" id="KW-1185">Reference proteome</keyword>
<dbReference type="InterPro" id="IPR029045">
    <property type="entry name" value="ClpP/crotonase-like_dom_sf"/>
</dbReference>
<dbReference type="InterPro" id="IPR001478">
    <property type="entry name" value="PDZ"/>
</dbReference>
<dbReference type="Gene3D" id="2.30.42.10">
    <property type="match status" value="1"/>
</dbReference>
<dbReference type="Proteomes" id="UP001589891">
    <property type="component" value="Unassembled WGS sequence"/>
</dbReference>
<dbReference type="Gene3D" id="3.90.226.10">
    <property type="entry name" value="2-enoyl-CoA Hydratase, Chain A, domain 1"/>
    <property type="match status" value="1"/>
</dbReference>
<name>A0ABV6SLG4_AZOPA</name>
<dbReference type="SMART" id="SM00245">
    <property type="entry name" value="TSPc"/>
    <property type="match status" value="1"/>
</dbReference>
<dbReference type="Gene3D" id="3.30.750.44">
    <property type="match status" value="1"/>
</dbReference>
<dbReference type="SUPFAM" id="SSF52096">
    <property type="entry name" value="ClpP/crotonase"/>
    <property type="match status" value="1"/>
</dbReference>
<dbReference type="InterPro" id="IPR041489">
    <property type="entry name" value="PDZ_6"/>
</dbReference>
<gene>
    <name evidence="2" type="ORF">ACFFGX_12675</name>
</gene>
<dbReference type="EMBL" id="JBHLSS010000077">
    <property type="protein sequence ID" value="MFC0710372.1"/>
    <property type="molecule type" value="Genomic_DNA"/>
</dbReference>
<evidence type="ECO:0000259" key="1">
    <source>
        <dbReference type="PROSITE" id="PS50106"/>
    </source>
</evidence>
<accession>A0ABV6SLG4</accession>
<proteinExistence type="predicted"/>
<comment type="caution">
    <text evidence="2">The sequence shown here is derived from an EMBL/GenBank/DDBJ whole genome shotgun (WGS) entry which is preliminary data.</text>
</comment>
<evidence type="ECO:0000313" key="2">
    <source>
        <dbReference type="EMBL" id="MFC0710372.1"/>
    </source>
</evidence>